<comment type="domain">
    <text evidence="8">The N-terminal region contains the highly conserved SGGXDS motif, predicted to be a P-loop motif involved in ATP binding.</text>
</comment>
<dbReference type="EMBL" id="VTEI01000018">
    <property type="protein sequence ID" value="TYS13672.1"/>
    <property type="molecule type" value="Genomic_DNA"/>
</dbReference>
<feature type="domain" description="Lysidine-tRNA(Ile) synthetase C-terminal" evidence="9">
    <location>
        <begin position="384"/>
        <end position="447"/>
    </location>
</feature>
<comment type="function">
    <text evidence="8">Ligates lysine onto the cytidine present at position 34 of the AUA codon-specific tRNA(Ile) that contains the anticodon CAU, in an ATP-dependent manner. Cytidine is converted to lysidine, thus changing the amino acid specificity of the tRNA from methionine to isoleucine.</text>
</comment>
<organism evidence="10 11">
    <name type="scientific">Rossellomorea vietnamensis</name>
    <dbReference type="NCBI Taxonomy" id="218284"/>
    <lineage>
        <taxon>Bacteria</taxon>
        <taxon>Bacillati</taxon>
        <taxon>Bacillota</taxon>
        <taxon>Bacilli</taxon>
        <taxon>Bacillales</taxon>
        <taxon>Bacillaceae</taxon>
        <taxon>Rossellomorea</taxon>
    </lineage>
</organism>
<dbReference type="EC" id="6.3.4.19" evidence="8"/>
<dbReference type="NCBIfam" id="TIGR02433">
    <property type="entry name" value="lysidine_TilS_C"/>
    <property type="match status" value="1"/>
</dbReference>
<proteinExistence type="inferred from homology"/>
<evidence type="ECO:0000259" key="9">
    <source>
        <dbReference type="SMART" id="SM00977"/>
    </source>
</evidence>
<dbReference type="SMART" id="SM00977">
    <property type="entry name" value="TilS_C"/>
    <property type="match status" value="1"/>
</dbReference>
<evidence type="ECO:0000313" key="10">
    <source>
        <dbReference type="EMBL" id="TYS13672.1"/>
    </source>
</evidence>
<dbReference type="Pfam" id="PF09179">
    <property type="entry name" value="TilS"/>
    <property type="match status" value="1"/>
</dbReference>
<keyword evidence="3 8" id="KW-0436">Ligase</keyword>
<dbReference type="HAMAP" id="MF_01161">
    <property type="entry name" value="tRNA_Ile_lys_synt"/>
    <property type="match status" value="1"/>
</dbReference>
<dbReference type="AlphaFoldDB" id="A0A5D4NL86"/>
<dbReference type="InterPro" id="IPR011063">
    <property type="entry name" value="TilS/TtcA_N"/>
</dbReference>
<keyword evidence="2 8" id="KW-0963">Cytoplasm</keyword>
<evidence type="ECO:0000256" key="8">
    <source>
        <dbReference type="HAMAP-Rule" id="MF_01161"/>
    </source>
</evidence>
<keyword evidence="5 8" id="KW-0547">Nucleotide-binding</keyword>
<name>A0A5D4NL86_9BACI</name>
<evidence type="ECO:0000256" key="7">
    <source>
        <dbReference type="ARBA" id="ARBA00048539"/>
    </source>
</evidence>
<dbReference type="Pfam" id="PF01171">
    <property type="entry name" value="ATP_bind_3"/>
    <property type="match status" value="1"/>
</dbReference>
<dbReference type="NCBIfam" id="TIGR02432">
    <property type="entry name" value="lysidine_TilS_N"/>
    <property type="match status" value="1"/>
</dbReference>
<comment type="caution">
    <text evidence="10">The sequence shown here is derived from an EMBL/GenBank/DDBJ whole genome shotgun (WGS) entry which is preliminary data.</text>
</comment>
<dbReference type="InterPro" id="IPR015262">
    <property type="entry name" value="tRNA_Ile_lys_synt_subst-bd"/>
</dbReference>
<dbReference type="PANTHER" id="PTHR43033">
    <property type="entry name" value="TRNA(ILE)-LYSIDINE SYNTHASE-RELATED"/>
    <property type="match status" value="1"/>
</dbReference>
<dbReference type="Gene3D" id="3.40.50.620">
    <property type="entry name" value="HUPs"/>
    <property type="match status" value="1"/>
</dbReference>
<evidence type="ECO:0000256" key="6">
    <source>
        <dbReference type="ARBA" id="ARBA00022840"/>
    </source>
</evidence>
<keyword evidence="4 8" id="KW-0819">tRNA processing</keyword>
<dbReference type="GO" id="GO:0032267">
    <property type="term" value="F:tRNA(Ile)-lysidine synthase activity"/>
    <property type="evidence" value="ECO:0007669"/>
    <property type="project" value="UniProtKB-EC"/>
</dbReference>
<feature type="binding site" evidence="8">
    <location>
        <begin position="29"/>
        <end position="34"/>
    </location>
    <ligand>
        <name>ATP</name>
        <dbReference type="ChEBI" id="CHEBI:30616"/>
    </ligand>
</feature>
<dbReference type="OrthoDB" id="9807403at2"/>
<dbReference type="Pfam" id="PF11734">
    <property type="entry name" value="TilS_C"/>
    <property type="match status" value="1"/>
</dbReference>
<gene>
    <name evidence="8 10" type="primary">tilS</name>
    <name evidence="10" type="ORF">FZC78_21175</name>
</gene>
<dbReference type="SUPFAM" id="SSF56037">
    <property type="entry name" value="PheT/TilS domain"/>
    <property type="match status" value="1"/>
</dbReference>
<dbReference type="InterPro" id="IPR012795">
    <property type="entry name" value="tRNA_Ile_lys_synt_N"/>
</dbReference>
<dbReference type="Gene3D" id="3.30.465.60">
    <property type="match status" value="1"/>
</dbReference>
<evidence type="ECO:0000313" key="11">
    <source>
        <dbReference type="Proteomes" id="UP000322267"/>
    </source>
</evidence>
<dbReference type="Proteomes" id="UP000322267">
    <property type="component" value="Unassembled WGS sequence"/>
</dbReference>
<protein>
    <recommendedName>
        <fullName evidence="8">tRNA(Ile)-lysidine synthase</fullName>
        <ecNumber evidence="8">6.3.4.19</ecNumber>
    </recommendedName>
    <alternativeName>
        <fullName evidence="8">tRNA(Ile)-2-lysyl-cytidine synthase</fullName>
    </alternativeName>
    <alternativeName>
        <fullName evidence="8">tRNA(Ile)-lysidine synthetase</fullName>
    </alternativeName>
</protein>
<dbReference type="InterPro" id="IPR014729">
    <property type="entry name" value="Rossmann-like_a/b/a_fold"/>
</dbReference>
<evidence type="ECO:0000256" key="3">
    <source>
        <dbReference type="ARBA" id="ARBA00022598"/>
    </source>
</evidence>
<comment type="catalytic activity">
    <reaction evidence="7 8">
        <text>cytidine(34) in tRNA(Ile2) + L-lysine + ATP = lysidine(34) in tRNA(Ile2) + AMP + diphosphate + H(+)</text>
        <dbReference type="Rhea" id="RHEA:43744"/>
        <dbReference type="Rhea" id="RHEA-COMP:10625"/>
        <dbReference type="Rhea" id="RHEA-COMP:10670"/>
        <dbReference type="ChEBI" id="CHEBI:15378"/>
        <dbReference type="ChEBI" id="CHEBI:30616"/>
        <dbReference type="ChEBI" id="CHEBI:32551"/>
        <dbReference type="ChEBI" id="CHEBI:33019"/>
        <dbReference type="ChEBI" id="CHEBI:82748"/>
        <dbReference type="ChEBI" id="CHEBI:83665"/>
        <dbReference type="ChEBI" id="CHEBI:456215"/>
        <dbReference type="EC" id="6.3.4.19"/>
    </reaction>
</comment>
<dbReference type="GO" id="GO:0006400">
    <property type="term" value="P:tRNA modification"/>
    <property type="evidence" value="ECO:0007669"/>
    <property type="project" value="UniProtKB-UniRule"/>
</dbReference>
<dbReference type="CDD" id="cd01992">
    <property type="entry name" value="TilS_N"/>
    <property type="match status" value="1"/>
</dbReference>
<dbReference type="GO" id="GO:0005524">
    <property type="term" value="F:ATP binding"/>
    <property type="evidence" value="ECO:0007669"/>
    <property type="project" value="UniProtKB-UniRule"/>
</dbReference>
<evidence type="ECO:0000256" key="1">
    <source>
        <dbReference type="ARBA" id="ARBA00004496"/>
    </source>
</evidence>
<dbReference type="GO" id="GO:0005737">
    <property type="term" value="C:cytoplasm"/>
    <property type="evidence" value="ECO:0007669"/>
    <property type="project" value="UniProtKB-SubCell"/>
</dbReference>
<dbReference type="PANTHER" id="PTHR43033:SF1">
    <property type="entry name" value="TRNA(ILE)-LYSIDINE SYNTHASE-RELATED"/>
    <property type="match status" value="1"/>
</dbReference>
<dbReference type="RefSeq" id="WP_148942068.1">
    <property type="nucleotide sequence ID" value="NZ_VTEI01000018.1"/>
</dbReference>
<reference evidence="10 11" key="1">
    <citation type="submission" date="2019-08" db="EMBL/GenBank/DDBJ databases">
        <title>Bacillus genomes from the desert of Cuatro Cienegas, Coahuila.</title>
        <authorList>
            <person name="Olmedo-Alvarez G."/>
        </authorList>
    </citation>
    <scope>NUCLEOTIDE SEQUENCE [LARGE SCALE GENOMIC DNA]</scope>
    <source>
        <strain evidence="10 11">CH34_1T</strain>
    </source>
</reference>
<evidence type="ECO:0000256" key="5">
    <source>
        <dbReference type="ARBA" id="ARBA00022741"/>
    </source>
</evidence>
<keyword evidence="6 8" id="KW-0067">ATP-binding</keyword>
<comment type="subcellular location">
    <subcellularLocation>
        <location evidence="1 8">Cytoplasm</location>
    </subcellularLocation>
</comment>
<evidence type="ECO:0000256" key="4">
    <source>
        <dbReference type="ARBA" id="ARBA00022694"/>
    </source>
</evidence>
<accession>A0A5D4NL86</accession>
<sequence length="466" mass="53209">MFIYERKVLDFIRKHNLIQEGDSILAAVSGGPDSLSLLYFLDKYKRLWNAKVAAVCVDHMFRGEESYEEFLFVQDLCGKMGIPFYGERVNVQEILKERNEGLQEGARNIRYSLFAKLVNGEGFTKLAFGHHGDDQVETILMRMTRGSSMARSGIPVTRDFHGAQIIRPLLCLEKPEILAYCSESGLEPKHDPSNEKRDYTRNRFRHEVLPFLKGENPLVHLKFQQFSEEAAEDEALLQTLAQEKMESILTKVKDEAIVDIKGFRLMPLPLQRRVIHLILNYLYKDRPSSLSSIHIQDVLAIIMKDSPSLSLDLPGNLKAIRSYNQCIFTFGGRAEESGDFCYTLNIGESVELPDHRIFILQEAEEPGIQADSVIFQKVSIALPLRIRTRKPGDRMKVKGLNGTKKVKDIFIDEKIPVILRDNWPLVTDDHGEILWVPNLKKSVFVCYEPGDPGEHVRLIYSQQTSS</sequence>
<dbReference type="SUPFAM" id="SSF52402">
    <property type="entry name" value="Adenine nucleotide alpha hydrolases-like"/>
    <property type="match status" value="1"/>
</dbReference>
<comment type="similarity">
    <text evidence="8">Belongs to the tRNA(Ile)-lysidine synthase family.</text>
</comment>
<dbReference type="SUPFAM" id="SSF82829">
    <property type="entry name" value="MesJ substrate recognition domain-like"/>
    <property type="match status" value="1"/>
</dbReference>
<dbReference type="InterPro" id="IPR012094">
    <property type="entry name" value="tRNA_Ile_lys_synt"/>
</dbReference>
<dbReference type="InterPro" id="IPR012796">
    <property type="entry name" value="Lysidine-tRNA-synth_C"/>
</dbReference>
<evidence type="ECO:0000256" key="2">
    <source>
        <dbReference type="ARBA" id="ARBA00022490"/>
    </source>
</evidence>